<dbReference type="Proteomes" id="UP000177268">
    <property type="component" value="Unassembled WGS sequence"/>
</dbReference>
<dbReference type="AlphaFoldDB" id="A0A1F5ZHU4"/>
<evidence type="ECO:0000256" key="1">
    <source>
        <dbReference type="SAM" id="Phobius"/>
    </source>
</evidence>
<evidence type="ECO:0008006" key="4">
    <source>
        <dbReference type="Google" id="ProtNLM"/>
    </source>
</evidence>
<organism evidence="2 3">
    <name type="scientific">Candidatus Gottesmanbacteria bacterium RBG_13_45_10</name>
    <dbReference type="NCBI Taxonomy" id="1798370"/>
    <lineage>
        <taxon>Bacteria</taxon>
        <taxon>Candidatus Gottesmaniibacteriota</taxon>
    </lineage>
</organism>
<feature type="transmembrane region" description="Helical" evidence="1">
    <location>
        <begin position="12"/>
        <end position="29"/>
    </location>
</feature>
<name>A0A1F5ZHU4_9BACT</name>
<feature type="transmembrane region" description="Helical" evidence="1">
    <location>
        <begin position="375"/>
        <end position="394"/>
    </location>
</feature>
<sequence>MSYFSRHKLITVWAIIAFFLFVGMSPTLYEWNSRGRTHADRWFELVHNFPTDYNLYLSRIREGKEGAWLASEKYTSEPHAGSLSQILYVLIGRISDWVHVQTPYVWFSYHVARAFFAVLFLWAIWKVVEWAMPSFGWQILTFLLVVTASTWPKFEWVAGWPRFGGFMPWFTMVDSLQRIAFMPHVLLAQTLQLFILWVFSGGFISKRHPFNWVFLGILGFILGIIFPPGLVFIYAVLGGITIFEFFGIVLTWQKGRGSMQKQLTAWFVRDVAGRIIFGMLSIPSALYFALLLSQYPWKRLAEFDILHPTQFSYLEYFLALGATLPLGLLGMAQVIFGKKKEILSKFRFLVIWIVAWLGLLFLFDKIPQQSPTRFTQMAPNIPLGIFTGYLFYELSKFLRSKKYLVPRLPIQGYKLVLIIPFVVIALGFGTMASSYMWLKDFVDHKLRATIPLVPHGAEVMYPMLDIIDALTWLQVNTPRTSIVVSGMTTGNYIPVYAGNTAYIGHANTVRLEEKQATVGNFYVKRLSYDIEFGWLKDSNISYVFYGPEEYDLSGGIADLRDLYPTLVQVFQNRSVRIYKVP</sequence>
<keyword evidence="1" id="KW-0472">Membrane</keyword>
<protein>
    <recommendedName>
        <fullName evidence="4">Glycosyltransferase RgtA/B/C/D-like domain-containing protein</fullName>
    </recommendedName>
</protein>
<evidence type="ECO:0000313" key="3">
    <source>
        <dbReference type="Proteomes" id="UP000177268"/>
    </source>
</evidence>
<reference evidence="2 3" key="1">
    <citation type="journal article" date="2016" name="Nat. Commun.">
        <title>Thousands of microbial genomes shed light on interconnected biogeochemical processes in an aquifer system.</title>
        <authorList>
            <person name="Anantharaman K."/>
            <person name="Brown C.T."/>
            <person name="Hug L.A."/>
            <person name="Sharon I."/>
            <person name="Castelle C.J."/>
            <person name="Probst A.J."/>
            <person name="Thomas B.C."/>
            <person name="Singh A."/>
            <person name="Wilkins M.J."/>
            <person name="Karaoz U."/>
            <person name="Brodie E.L."/>
            <person name="Williams K.H."/>
            <person name="Hubbard S.S."/>
            <person name="Banfield J.F."/>
        </authorList>
    </citation>
    <scope>NUCLEOTIDE SEQUENCE [LARGE SCALE GENOMIC DNA]</scope>
</reference>
<accession>A0A1F5ZHU4</accession>
<proteinExistence type="predicted"/>
<evidence type="ECO:0000313" key="2">
    <source>
        <dbReference type="EMBL" id="OGG11961.1"/>
    </source>
</evidence>
<feature type="transmembrane region" description="Helical" evidence="1">
    <location>
        <begin position="232"/>
        <end position="250"/>
    </location>
</feature>
<gene>
    <name evidence="2" type="ORF">A2Z00_04105</name>
</gene>
<feature type="transmembrane region" description="Helical" evidence="1">
    <location>
        <begin position="415"/>
        <end position="438"/>
    </location>
</feature>
<feature type="transmembrane region" description="Helical" evidence="1">
    <location>
        <begin position="210"/>
        <end position="226"/>
    </location>
</feature>
<comment type="caution">
    <text evidence="2">The sequence shown here is derived from an EMBL/GenBank/DDBJ whole genome shotgun (WGS) entry which is preliminary data.</text>
</comment>
<keyword evidence="1" id="KW-0812">Transmembrane</keyword>
<feature type="transmembrane region" description="Helical" evidence="1">
    <location>
        <begin position="104"/>
        <end position="125"/>
    </location>
</feature>
<feature type="transmembrane region" description="Helical" evidence="1">
    <location>
        <begin position="346"/>
        <end position="363"/>
    </location>
</feature>
<keyword evidence="1" id="KW-1133">Transmembrane helix</keyword>
<dbReference type="STRING" id="1798370.A2Z00_04105"/>
<dbReference type="EMBL" id="MFIZ01000009">
    <property type="protein sequence ID" value="OGG11961.1"/>
    <property type="molecule type" value="Genomic_DNA"/>
</dbReference>
<feature type="transmembrane region" description="Helical" evidence="1">
    <location>
        <begin position="313"/>
        <end position="334"/>
    </location>
</feature>
<feature type="transmembrane region" description="Helical" evidence="1">
    <location>
        <begin position="179"/>
        <end position="198"/>
    </location>
</feature>
<feature type="transmembrane region" description="Helical" evidence="1">
    <location>
        <begin position="271"/>
        <end position="293"/>
    </location>
</feature>